<dbReference type="EMBL" id="SFCC01000021">
    <property type="protein sequence ID" value="RZQ59871.1"/>
    <property type="molecule type" value="Genomic_DNA"/>
</dbReference>
<accession>A0A4Q7IY37</accession>
<protein>
    <recommendedName>
        <fullName evidence="3">ESX-1 secretion-associated protein</fullName>
    </recommendedName>
</protein>
<evidence type="ECO:0008006" key="3">
    <source>
        <dbReference type="Google" id="ProtNLM"/>
    </source>
</evidence>
<sequence length="125" mass="13487">MADKTTTVRPPDIDVRDARAFAIEPELAAEAYRRISDLQDAVGEMARHAAVLGRQVPLGGGYAKEIGEFMARYGVGGRGSAVDSLTRFGRELGELKEQIDTAVRRYRRTDDDAAAELDGVDCSGG</sequence>
<evidence type="ECO:0000313" key="2">
    <source>
        <dbReference type="Proteomes" id="UP000292003"/>
    </source>
</evidence>
<reference evidence="1 2" key="1">
    <citation type="submission" date="2019-02" db="EMBL/GenBank/DDBJ databases">
        <title>Draft genome sequence of Amycolatopsis sp. 8-3EHSu isolated from roots of Suaeda maritima.</title>
        <authorList>
            <person name="Duangmal K."/>
            <person name="Chantavorakit T."/>
        </authorList>
    </citation>
    <scope>NUCLEOTIDE SEQUENCE [LARGE SCALE GENOMIC DNA]</scope>
    <source>
        <strain evidence="1 2">8-3EHSu</strain>
    </source>
</reference>
<dbReference type="Proteomes" id="UP000292003">
    <property type="component" value="Unassembled WGS sequence"/>
</dbReference>
<proteinExistence type="predicted"/>
<evidence type="ECO:0000313" key="1">
    <source>
        <dbReference type="EMBL" id="RZQ59871.1"/>
    </source>
</evidence>
<gene>
    <name evidence="1" type="ORF">EWH70_32695</name>
</gene>
<organism evidence="1 2">
    <name type="scientific">Amycolatopsis suaedae</name>
    <dbReference type="NCBI Taxonomy" id="2510978"/>
    <lineage>
        <taxon>Bacteria</taxon>
        <taxon>Bacillati</taxon>
        <taxon>Actinomycetota</taxon>
        <taxon>Actinomycetes</taxon>
        <taxon>Pseudonocardiales</taxon>
        <taxon>Pseudonocardiaceae</taxon>
        <taxon>Amycolatopsis</taxon>
    </lineage>
</organism>
<keyword evidence="2" id="KW-1185">Reference proteome</keyword>
<comment type="caution">
    <text evidence="1">The sequence shown here is derived from an EMBL/GenBank/DDBJ whole genome shotgun (WGS) entry which is preliminary data.</text>
</comment>
<dbReference type="OrthoDB" id="3689232at2"/>
<dbReference type="AlphaFoldDB" id="A0A4Q7IY37"/>
<dbReference type="RefSeq" id="WP_130479436.1">
    <property type="nucleotide sequence ID" value="NZ_SFCC01000021.1"/>
</dbReference>
<name>A0A4Q7IY37_9PSEU</name>